<proteinExistence type="predicted"/>
<dbReference type="Pfam" id="PF00692">
    <property type="entry name" value="dUTPase"/>
    <property type="match status" value="1"/>
</dbReference>
<accession>A0A7K9RH43</accession>
<reference evidence="4 5" key="1">
    <citation type="submission" date="2019-09" db="EMBL/GenBank/DDBJ databases">
        <title>Bird 10,000 Genomes (B10K) Project - Family phase.</title>
        <authorList>
            <person name="Zhang G."/>
        </authorList>
    </citation>
    <scope>NUCLEOTIDE SEQUENCE [LARGE SCALE GENOMIC DNA]</scope>
    <source>
        <strain evidence="4">B10K-DU-001-27</strain>
        <tissue evidence="4">Muscle</tissue>
    </source>
</reference>
<name>A0A7K9RH43_9PASS</name>
<dbReference type="Gene3D" id="2.70.40.10">
    <property type="match status" value="1"/>
</dbReference>
<dbReference type="GO" id="GO:0006508">
    <property type="term" value="P:proteolysis"/>
    <property type="evidence" value="ECO:0007669"/>
    <property type="project" value="UniProtKB-KW"/>
</dbReference>
<dbReference type="AlphaFoldDB" id="A0A7K9RH43"/>
<feature type="non-terminal residue" evidence="4">
    <location>
        <position position="158"/>
    </location>
</feature>
<protein>
    <submittedName>
        <fullName evidence="4">POK9 protein</fullName>
    </submittedName>
</protein>
<gene>
    <name evidence="4" type="primary">Ervk9_1</name>
    <name evidence="4" type="ORF">STEDEN_R08476</name>
</gene>
<organism evidence="4 5">
    <name type="scientific">Sterrhoptilus dennistouni</name>
    <dbReference type="NCBI Taxonomy" id="2585820"/>
    <lineage>
        <taxon>Eukaryota</taxon>
        <taxon>Metazoa</taxon>
        <taxon>Chordata</taxon>
        <taxon>Craniata</taxon>
        <taxon>Vertebrata</taxon>
        <taxon>Euteleostomi</taxon>
        <taxon>Archelosauria</taxon>
        <taxon>Archosauria</taxon>
        <taxon>Dinosauria</taxon>
        <taxon>Saurischia</taxon>
        <taxon>Theropoda</taxon>
        <taxon>Coelurosauria</taxon>
        <taxon>Aves</taxon>
        <taxon>Neognathae</taxon>
        <taxon>Neoaves</taxon>
        <taxon>Telluraves</taxon>
        <taxon>Australaves</taxon>
        <taxon>Passeriformes</taxon>
        <taxon>Sylvioidea</taxon>
        <taxon>Zosteropidae</taxon>
        <taxon>Sterrhoptilus</taxon>
    </lineage>
</organism>
<dbReference type="PANTHER" id="PTHR19422">
    <property type="entry name" value="GAG RETROVIRAL POLYPROTEIN"/>
    <property type="match status" value="1"/>
</dbReference>
<evidence type="ECO:0000259" key="3">
    <source>
        <dbReference type="Pfam" id="PF00692"/>
    </source>
</evidence>
<comment type="caution">
    <text evidence="4">The sequence shown here is derived from an EMBL/GenBank/DDBJ whole genome shotgun (WGS) entry which is preliminary data.</text>
</comment>
<dbReference type="SUPFAM" id="SSF51283">
    <property type="entry name" value="dUTPase-like"/>
    <property type="match status" value="1"/>
</dbReference>
<dbReference type="PANTHER" id="PTHR19422:SF123">
    <property type="entry name" value="RT1 CLASS I, LOCUS CE15"/>
    <property type="match status" value="1"/>
</dbReference>
<dbReference type="InterPro" id="IPR036157">
    <property type="entry name" value="dUTPase-like_sf"/>
</dbReference>
<evidence type="ECO:0000256" key="2">
    <source>
        <dbReference type="ARBA" id="ARBA00022750"/>
    </source>
</evidence>
<keyword evidence="1" id="KW-0645">Protease</keyword>
<keyword evidence="2" id="KW-0378">Hydrolase</keyword>
<feature type="non-terminal residue" evidence="4">
    <location>
        <position position="1"/>
    </location>
</feature>
<dbReference type="EMBL" id="VWZU01002106">
    <property type="protein sequence ID" value="NXI22401.1"/>
    <property type="molecule type" value="Genomic_DNA"/>
</dbReference>
<dbReference type="GO" id="GO:0004190">
    <property type="term" value="F:aspartic-type endopeptidase activity"/>
    <property type="evidence" value="ECO:0007669"/>
    <property type="project" value="UniProtKB-KW"/>
</dbReference>
<dbReference type="Proteomes" id="UP000572325">
    <property type="component" value="Unassembled WGS sequence"/>
</dbReference>
<evidence type="ECO:0000256" key="1">
    <source>
        <dbReference type="ARBA" id="ARBA00022670"/>
    </source>
</evidence>
<feature type="domain" description="dUTPase-like" evidence="3">
    <location>
        <begin position="1"/>
        <end position="116"/>
    </location>
</feature>
<dbReference type="InterPro" id="IPR029054">
    <property type="entry name" value="dUTPase-like"/>
</dbReference>
<evidence type="ECO:0000313" key="5">
    <source>
        <dbReference type="Proteomes" id="UP000572325"/>
    </source>
</evidence>
<evidence type="ECO:0000313" key="4">
    <source>
        <dbReference type="EMBL" id="NXI22401.1"/>
    </source>
</evidence>
<sequence>SGSAGLDLAAAVDVSIKDNRPVPIPTGVKGPVTYQGQPVPALLLGRSSTFLKGLDITVGLIDADFTGEICILARTLYPPVLIPAGTRIARLLPFSALVPEHRSEIQRGDSGLGSTGGSAFLTLGLSEWPKRLATLELNGQRLQLTLLSDMGVDITIIN</sequence>
<keyword evidence="2" id="KW-0064">Aspartyl protease</keyword>
<keyword evidence="5" id="KW-1185">Reference proteome</keyword>
<dbReference type="InterPro" id="IPR051592">
    <property type="entry name" value="HERV-K_Pro_peptidase_A2"/>
</dbReference>